<proteinExistence type="predicted"/>
<protein>
    <submittedName>
        <fullName evidence="8">ABC transporter permease</fullName>
    </submittedName>
</protein>
<sequence>MIQFKALLIKELREAFRDKRALMVALSMGLLAPIMIMVISKTMIKEIVDNPPIYVQFTGAEFAPKLIEKFAVNNILQFANVPEDEKYAWQERNIEVDIPKDFAEKMLAGKAIDVVLRADFGKKASSSPIRRVKEVVREYSLAIGYKRLLVRGVDINLLQPIVLQEQDTALPTSNAVMVSMFLGIYLLMGAFVSGLSIAIDSSAGERERNVLEMLLCQPVSTLKIVLAKMTCASAISVLSIVIMLVLTTVSVGFIDLTKIGATFSLNAFSIAALLLLLIPLCFFATALQLFFSFQAKSFKEAQSTVSMLIMLPAMVPFAIMMIDDKPEWVNWLPISGQSMLMEDVFKGLPVDWAVLASTTAITVAMTVALVLALAHKLKSEKVVMSLS</sequence>
<dbReference type="Proteomes" id="UP000321525">
    <property type="component" value="Unassembled WGS sequence"/>
</dbReference>
<dbReference type="GO" id="GO:0140359">
    <property type="term" value="F:ABC-type transporter activity"/>
    <property type="evidence" value="ECO:0007669"/>
    <property type="project" value="InterPro"/>
</dbReference>
<dbReference type="EMBL" id="VOLQ01000049">
    <property type="protein sequence ID" value="TWX63215.1"/>
    <property type="molecule type" value="Genomic_DNA"/>
</dbReference>
<evidence type="ECO:0000256" key="1">
    <source>
        <dbReference type="ARBA" id="ARBA00004141"/>
    </source>
</evidence>
<dbReference type="Pfam" id="PF12698">
    <property type="entry name" value="ABC2_membrane_3"/>
    <property type="match status" value="1"/>
</dbReference>
<dbReference type="InterPro" id="IPR013525">
    <property type="entry name" value="ABC2_TM"/>
</dbReference>
<dbReference type="EMBL" id="VOLR01000001">
    <property type="protein sequence ID" value="TWX62806.1"/>
    <property type="molecule type" value="Genomic_DNA"/>
</dbReference>
<comment type="subcellular location">
    <subcellularLocation>
        <location evidence="1">Membrane</location>
        <topology evidence="1">Multi-pass membrane protein</topology>
    </subcellularLocation>
</comment>
<dbReference type="OrthoDB" id="5486437at2"/>
<feature type="transmembrane region" description="Helical" evidence="5">
    <location>
        <begin position="266"/>
        <end position="291"/>
    </location>
</feature>
<dbReference type="PANTHER" id="PTHR43471:SF3">
    <property type="entry name" value="ABC TRANSPORTER PERMEASE PROTEIN NATB"/>
    <property type="match status" value="1"/>
</dbReference>
<evidence type="ECO:0000313" key="10">
    <source>
        <dbReference type="Proteomes" id="UP000321917"/>
    </source>
</evidence>
<keyword evidence="9" id="KW-1185">Reference proteome</keyword>
<name>A0A5C6Q2V0_9GAMM</name>
<accession>A0A5C6Q2V0</accession>
<evidence type="ECO:0000256" key="3">
    <source>
        <dbReference type="ARBA" id="ARBA00022989"/>
    </source>
</evidence>
<dbReference type="AlphaFoldDB" id="A0A5C6Q2V0"/>
<feature type="domain" description="ABC-2 type transporter transmembrane" evidence="6">
    <location>
        <begin position="22"/>
        <end position="372"/>
    </location>
</feature>
<feature type="transmembrane region" description="Helical" evidence="5">
    <location>
        <begin position="21"/>
        <end position="40"/>
    </location>
</feature>
<dbReference type="Proteomes" id="UP000321917">
    <property type="component" value="Unassembled WGS sequence"/>
</dbReference>
<dbReference type="PANTHER" id="PTHR43471">
    <property type="entry name" value="ABC TRANSPORTER PERMEASE"/>
    <property type="match status" value="1"/>
</dbReference>
<evidence type="ECO:0000256" key="2">
    <source>
        <dbReference type="ARBA" id="ARBA00022692"/>
    </source>
</evidence>
<feature type="transmembrane region" description="Helical" evidence="5">
    <location>
        <begin position="352"/>
        <end position="374"/>
    </location>
</feature>
<gene>
    <name evidence="7" type="ORF">ESZ26_00370</name>
    <name evidence="8" type="ORF">ESZ27_17560</name>
</gene>
<reference evidence="8 10" key="1">
    <citation type="submission" date="2019-07" db="EMBL/GenBank/DDBJ databases">
        <title>Genomes of sea-ice associated Colwellia species.</title>
        <authorList>
            <person name="Bowman J.P."/>
        </authorList>
    </citation>
    <scope>NUCLEOTIDE SEQUENCE [LARGE SCALE GENOMIC DNA]</scope>
    <source>
        <strain evidence="7 9">ACAM 607</strain>
        <strain evidence="8 10">IC036</strain>
    </source>
</reference>
<evidence type="ECO:0000256" key="4">
    <source>
        <dbReference type="ARBA" id="ARBA00023136"/>
    </source>
</evidence>
<dbReference type="RefSeq" id="WP_146795964.1">
    <property type="nucleotide sequence ID" value="NZ_VOLP01000001.1"/>
</dbReference>
<feature type="transmembrane region" description="Helical" evidence="5">
    <location>
        <begin position="231"/>
        <end position="254"/>
    </location>
</feature>
<feature type="transmembrane region" description="Helical" evidence="5">
    <location>
        <begin position="303"/>
        <end position="322"/>
    </location>
</feature>
<comment type="caution">
    <text evidence="8">The sequence shown here is derived from an EMBL/GenBank/DDBJ whole genome shotgun (WGS) entry which is preliminary data.</text>
</comment>
<evidence type="ECO:0000259" key="6">
    <source>
        <dbReference type="Pfam" id="PF12698"/>
    </source>
</evidence>
<feature type="transmembrane region" description="Helical" evidence="5">
    <location>
        <begin position="175"/>
        <end position="199"/>
    </location>
</feature>
<organism evidence="8 10">
    <name type="scientific">Colwellia hornerae</name>
    <dbReference type="NCBI Taxonomy" id="89402"/>
    <lineage>
        <taxon>Bacteria</taxon>
        <taxon>Pseudomonadati</taxon>
        <taxon>Pseudomonadota</taxon>
        <taxon>Gammaproteobacteria</taxon>
        <taxon>Alteromonadales</taxon>
        <taxon>Colwelliaceae</taxon>
        <taxon>Colwellia</taxon>
    </lineage>
</organism>
<evidence type="ECO:0000256" key="5">
    <source>
        <dbReference type="SAM" id="Phobius"/>
    </source>
</evidence>
<keyword evidence="4 5" id="KW-0472">Membrane</keyword>
<evidence type="ECO:0000313" key="9">
    <source>
        <dbReference type="Proteomes" id="UP000321525"/>
    </source>
</evidence>
<dbReference type="GO" id="GO:0016020">
    <property type="term" value="C:membrane"/>
    <property type="evidence" value="ECO:0007669"/>
    <property type="project" value="UniProtKB-SubCell"/>
</dbReference>
<keyword evidence="2 5" id="KW-0812">Transmembrane</keyword>
<evidence type="ECO:0000313" key="7">
    <source>
        <dbReference type="EMBL" id="TWX62806.1"/>
    </source>
</evidence>
<evidence type="ECO:0000313" key="8">
    <source>
        <dbReference type="EMBL" id="TWX63215.1"/>
    </source>
</evidence>
<keyword evidence="3 5" id="KW-1133">Transmembrane helix</keyword>